<evidence type="ECO:0000313" key="6">
    <source>
        <dbReference type="EMBL" id="MBC8177085.1"/>
    </source>
</evidence>
<accession>A0A8J6MYM5</accession>
<feature type="transmembrane region" description="Helical" evidence="4">
    <location>
        <begin position="7"/>
        <end position="29"/>
    </location>
</feature>
<evidence type="ECO:0000256" key="3">
    <source>
        <dbReference type="ARBA" id="ARBA00023136"/>
    </source>
</evidence>
<dbReference type="Pfam" id="PF07690">
    <property type="entry name" value="MFS_1"/>
    <property type="match status" value="1"/>
</dbReference>
<dbReference type="SUPFAM" id="SSF103473">
    <property type="entry name" value="MFS general substrate transporter"/>
    <property type="match status" value="1"/>
</dbReference>
<evidence type="ECO:0000256" key="2">
    <source>
        <dbReference type="ARBA" id="ARBA00022989"/>
    </source>
</evidence>
<dbReference type="InterPro" id="IPR036259">
    <property type="entry name" value="MFS_trans_sf"/>
</dbReference>
<feature type="transmembrane region" description="Helical" evidence="4">
    <location>
        <begin position="387"/>
        <end position="408"/>
    </location>
</feature>
<proteinExistence type="predicted"/>
<dbReference type="InterPro" id="IPR010645">
    <property type="entry name" value="MFS_4"/>
</dbReference>
<protein>
    <submittedName>
        <fullName evidence="6">MFS transporter</fullName>
    </submittedName>
</protein>
<dbReference type="Proteomes" id="UP000650524">
    <property type="component" value="Unassembled WGS sequence"/>
</dbReference>
<feature type="transmembrane region" description="Helical" evidence="4">
    <location>
        <begin position="358"/>
        <end position="381"/>
    </location>
</feature>
<feature type="transmembrane region" description="Helical" evidence="4">
    <location>
        <begin position="78"/>
        <end position="105"/>
    </location>
</feature>
<dbReference type="Gene3D" id="1.20.1250.20">
    <property type="entry name" value="MFS general substrate transporter like domains"/>
    <property type="match status" value="2"/>
</dbReference>
<comment type="caution">
    <text evidence="6">The sequence shown here is derived from an EMBL/GenBank/DDBJ whole genome shotgun (WGS) entry which is preliminary data.</text>
</comment>
<sequence length="412" mass="43967">MKQRKLHYGWIVILMGLLTTIAAHGFGRMSYTIILPAMKDGLQFNYTELGLLGTGNFIGYLTMAIIGGFLAARFGTRIVITFALVLMGVTMVLTGLANSFGFAFMMRLMTGLGNGASYVPAMALGSAWFAMKKRGFATGIVSAGIGIGTFISGLVVPPILTSFGQNGWRFSWYILGGAVLVISGIVYVFVLSRPEEKGLRQVGAEETEVMPASSMDTKKASSLQWTSVIKMGSVWYLGVVYFFYGFSYIIYMLFFAAYLVKEMGFSQEAAGGLWALVGGLSIFCGVIWGSISDRLGRGKGAALAYLVLGLSYIIYALVKAKFGFYLSAGLFGLTAWSIPTIMAAAAGDFVGPRLAPAGLGFITLFFGIGQALGPVLGGYLADTTNSFTVPFLVAGGISFMGMILSLFLKKPT</sequence>
<feature type="domain" description="Major facilitator superfamily (MFS) profile" evidence="5">
    <location>
        <begin position="11"/>
        <end position="412"/>
    </location>
</feature>
<evidence type="ECO:0000313" key="7">
    <source>
        <dbReference type="Proteomes" id="UP000650524"/>
    </source>
</evidence>
<feature type="transmembrane region" description="Helical" evidence="4">
    <location>
        <begin position="301"/>
        <end position="318"/>
    </location>
</feature>
<dbReference type="PANTHER" id="PTHR23537">
    <property type="match status" value="1"/>
</dbReference>
<dbReference type="PROSITE" id="PS50850">
    <property type="entry name" value="MFS"/>
    <property type="match status" value="1"/>
</dbReference>
<gene>
    <name evidence="6" type="ORF">H8E19_06725</name>
</gene>
<keyword evidence="1 4" id="KW-0812">Transmembrane</keyword>
<dbReference type="InterPro" id="IPR011701">
    <property type="entry name" value="MFS"/>
</dbReference>
<evidence type="ECO:0000259" key="5">
    <source>
        <dbReference type="PROSITE" id="PS50850"/>
    </source>
</evidence>
<dbReference type="EMBL" id="JACNJD010000185">
    <property type="protein sequence ID" value="MBC8177085.1"/>
    <property type="molecule type" value="Genomic_DNA"/>
</dbReference>
<keyword evidence="3 4" id="KW-0472">Membrane</keyword>
<name>A0A8J6MYM5_9DELT</name>
<evidence type="ECO:0000256" key="4">
    <source>
        <dbReference type="SAM" id="Phobius"/>
    </source>
</evidence>
<feature type="transmembrane region" description="Helical" evidence="4">
    <location>
        <begin position="49"/>
        <end position="71"/>
    </location>
</feature>
<reference evidence="6 7" key="1">
    <citation type="submission" date="2020-08" db="EMBL/GenBank/DDBJ databases">
        <title>Bridging the membrane lipid divide: bacteria of the FCB group superphylum have the potential to synthesize archaeal ether lipids.</title>
        <authorList>
            <person name="Villanueva L."/>
            <person name="Von Meijenfeldt F.A.B."/>
            <person name="Westbye A.B."/>
            <person name="Yadav S."/>
            <person name="Hopmans E.C."/>
            <person name="Dutilh B.E."/>
            <person name="Sinninghe Damste J.S."/>
        </authorList>
    </citation>
    <scope>NUCLEOTIDE SEQUENCE [LARGE SCALE GENOMIC DNA]</scope>
    <source>
        <strain evidence="6">NIOZ-UU27</strain>
    </source>
</reference>
<dbReference type="GO" id="GO:0022857">
    <property type="term" value="F:transmembrane transporter activity"/>
    <property type="evidence" value="ECO:0007669"/>
    <property type="project" value="InterPro"/>
</dbReference>
<feature type="transmembrane region" description="Helical" evidence="4">
    <location>
        <begin position="136"/>
        <end position="160"/>
    </location>
</feature>
<feature type="transmembrane region" description="Helical" evidence="4">
    <location>
        <begin position="234"/>
        <end position="260"/>
    </location>
</feature>
<organism evidence="6 7">
    <name type="scientific">Candidatus Desulfacyla euxinica</name>
    <dbReference type="NCBI Taxonomy" id="2841693"/>
    <lineage>
        <taxon>Bacteria</taxon>
        <taxon>Deltaproteobacteria</taxon>
        <taxon>Candidatus Desulfacyla</taxon>
    </lineage>
</organism>
<evidence type="ECO:0000256" key="1">
    <source>
        <dbReference type="ARBA" id="ARBA00022692"/>
    </source>
</evidence>
<dbReference type="InterPro" id="IPR020846">
    <property type="entry name" value="MFS_dom"/>
</dbReference>
<feature type="transmembrane region" description="Helical" evidence="4">
    <location>
        <begin position="111"/>
        <end position="129"/>
    </location>
</feature>
<feature type="transmembrane region" description="Helical" evidence="4">
    <location>
        <begin position="172"/>
        <end position="191"/>
    </location>
</feature>
<keyword evidence="2 4" id="KW-1133">Transmembrane helix</keyword>
<dbReference type="AlphaFoldDB" id="A0A8J6MYM5"/>
<feature type="transmembrane region" description="Helical" evidence="4">
    <location>
        <begin position="324"/>
        <end position="346"/>
    </location>
</feature>
<feature type="transmembrane region" description="Helical" evidence="4">
    <location>
        <begin position="272"/>
        <end position="289"/>
    </location>
</feature>
<dbReference type="GO" id="GO:0005886">
    <property type="term" value="C:plasma membrane"/>
    <property type="evidence" value="ECO:0007669"/>
    <property type="project" value="TreeGrafter"/>
</dbReference>
<dbReference type="PANTHER" id="PTHR23537:SF1">
    <property type="entry name" value="SUGAR TRANSPORTER"/>
    <property type="match status" value="1"/>
</dbReference>